<protein>
    <submittedName>
        <fullName evidence="2">Uncharacterized protein</fullName>
    </submittedName>
</protein>
<comment type="caution">
    <text evidence="2">The sequence shown here is derived from an EMBL/GenBank/DDBJ whole genome shotgun (WGS) entry which is preliminary data.</text>
</comment>
<organism evidence="2 3">
    <name type="scientific">Solanum bulbocastanum</name>
    <name type="common">Wild potato</name>
    <dbReference type="NCBI Taxonomy" id="147425"/>
    <lineage>
        <taxon>Eukaryota</taxon>
        <taxon>Viridiplantae</taxon>
        <taxon>Streptophyta</taxon>
        <taxon>Embryophyta</taxon>
        <taxon>Tracheophyta</taxon>
        <taxon>Spermatophyta</taxon>
        <taxon>Magnoliopsida</taxon>
        <taxon>eudicotyledons</taxon>
        <taxon>Gunneridae</taxon>
        <taxon>Pentapetalae</taxon>
        <taxon>asterids</taxon>
        <taxon>lamiids</taxon>
        <taxon>Solanales</taxon>
        <taxon>Solanaceae</taxon>
        <taxon>Solanoideae</taxon>
        <taxon>Solaneae</taxon>
        <taxon>Solanum</taxon>
    </lineage>
</organism>
<keyword evidence="3" id="KW-1185">Reference proteome</keyword>
<reference evidence="2 3" key="1">
    <citation type="submission" date="2024-02" db="EMBL/GenBank/DDBJ databases">
        <title>de novo genome assembly of Solanum bulbocastanum strain 11H21.</title>
        <authorList>
            <person name="Hosaka A.J."/>
        </authorList>
    </citation>
    <scope>NUCLEOTIDE SEQUENCE [LARGE SCALE GENOMIC DNA]</scope>
    <source>
        <tissue evidence="2">Young leaves</tissue>
    </source>
</reference>
<evidence type="ECO:0000313" key="3">
    <source>
        <dbReference type="Proteomes" id="UP001371456"/>
    </source>
</evidence>
<dbReference type="EMBL" id="JBANQN010000012">
    <property type="protein sequence ID" value="KAK6774057.1"/>
    <property type="molecule type" value="Genomic_DNA"/>
</dbReference>
<keyword evidence="1" id="KW-0812">Transmembrane</keyword>
<dbReference type="AlphaFoldDB" id="A0AAN8Y094"/>
<feature type="transmembrane region" description="Helical" evidence="1">
    <location>
        <begin position="21"/>
        <end position="41"/>
    </location>
</feature>
<name>A0AAN8Y094_SOLBU</name>
<evidence type="ECO:0000313" key="2">
    <source>
        <dbReference type="EMBL" id="KAK6774057.1"/>
    </source>
</evidence>
<proteinExistence type="predicted"/>
<sequence>MCQLLSNYNLPTNFLIKIKKKIGLCLILLLNYFLNFFFFFVDVVKFNYTFQTLYSCCSTVSTCTCNNQMSLQN</sequence>
<gene>
    <name evidence="2" type="ORF">RDI58_029296</name>
</gene>
<evidence type="ECO:0000256" key="1">
    <source>
        <dbReference type="SAM" id="Phobius"/>
    </source>
</evidence>
<accession>A0AAN8Y094</accession>
<keyword evidence="1" id="KW-1133">Transmembrane helix</keyword>
<dbReference type="Proteomes" id="UP001371456">
    <property type="component" value="Unassembled WGS sequence"/>
</dbReference>
<keyword evidence="1" id="KW-0472">Membrane</keyword>